<evidence type="ECO:0000313" key="1">
    <source>
        <dbReference type="EMBL" id="EXX75386.1"/>
    </source>
</evidence>
<keyword evidence="2" id="KW-1185">Reference proteome</keyword>
<dbReference type="Proteomes" id="UP000022910">
    <property type="component" value="Unassembled WGS sequence"/>
</dbReference>
<comment type="caution">
    <text evidence="1">The sequence shown here is derived from an EMBL/GenBank/DDBJ whole genome shotgun (WGS) entry which is preliminary data.</text>
</comment>
<proteinExistence type="predicted"/>
<accession>A0A015LRR1</accession>
<reference evidence="1 2" key="1">
    <citation type="submission" date="2014-02" db="EMBL/GenBank/DDBJ databases">
        <title>Single nucleus genome sequencing reveals high similarity among nuclei of an endomycorrhizal fungus.</title>
        <authorList>
            <person name="Lin K."/>
            <person name="Geurts R."/>
            <person name="Zhang Z."/>
            <person name="Limpens E."/>
            <person name="Saunders D.G."/>
            <person name="Mu D."/>
            <person name="Pang E."/>
            <person name="Cao H."/>
            <person name="Cha H."/>
            <person name="Lin T."/>
            <person name="Zhou Q."/>
            <person name="Shang Y."/>
            <person name="Li Y."/>
            <person name="Ivanov S."/>
            <person name="Sharma T."/>
            <person name="Velzen R.V."/>
            <person name="Ruijter N.D."/>
            <person name="Aanen D.K."/>
            <person name="Win J."/>
            <person name="Kamoun S."/>
            <person name="Bisseling T."/>
            <person name="Huang S."/>
        </authorList>
    </citation>
    <scope>NUCLEOTIDE SEQUENCE [LARGE SCALE GENOMIC DNA]</scope>
    <source>
        <strain evidence="2">DAOM197198w</strain>
    </source>
</reference>
<dbReference type="SMR" id="A0A015LRR1"/>
<organism evidence="1 2">
    <name type="scientific">Rhizophagus irregularis (strain DAOM 197198w)</name>
    <name type="common">Glomus intraradices</name>
    <dbReference type="NCBI Taxonomy" id="1432141"/>
    <lineage>
        <taxon>Eukaryota</taxon>
        <taxon>Fungi</taxon>
        <taxon>Fungi incertae sedis</taxon>
        <taxon>Mucoromycota</taxon>
        <taxon>Glomeromycotina</taxon>
        <taxon>Glomeromycetes</taxon>
        <taxon>Glomerales</taxon>
        <taxon>Glomeraceae</taxon>
        <taxon>Rhizophagus</taxon>
    </lineage>
</organism>
<dbReference type="AlphaFoldDB" id="A0A015LRR1"/>
<sequence>MSTNTNKGLEPAFIQNNNNAIVLVRDGKPVFENIGPINPFDFFSKEFIPGQMNHIKHPTLKIPGSIFGKYPNHIDVMNHGKHPFNFNHLRNAKHPYVKYVKKTSHFCGNSHKDPKFAELLKHLQETATEVKVEGDETIYITESTVVEEGGSGNDIIKNALKETFESLNYDQRPKMTKIDEATASKIQEFIKNKSFAELAEFLNEFHKEEFEKFRHRFQSKEFINKVNKLRKEGFLNNKFHKGNNQNTKSRL</sequence>
<evidence type="ECO:0000313" key="2">
    <source>
        <dbReference type="Proteomes" id="UP000022910"/>
    </source>
</evidence>
<dbReference type="EMBL" id="JEMT01012440">
    <property type="protein sequence ID" value="EXX75386.1"/>
    <property type="molecule type" value="Genomic_DNA"/>
</dbReference>
<dbReference type="OrthoDB" id="2327735at2759"/>
<name>A0A015LRR1_RHIIW</name>
<dbReference type="HOGENOM" id="CLU_1107598_0_0_1"/>
<gene>
    <name evidence="1" type="ORF">RirG_042320</name>
</gene>
<protein>
    <submittedName>
        <fullName evidence="1">Uncharacterized protein</fullName>
    </submittedName>
</protein>